<dbReference type="FunFam" id="3.30.70.1400:FF:000001">
    <property type="entry name" value="Aminomethyltransferase"/>
    <property type="match status" value="1"/>
</dbReference>
<dbReference type="GO" id="GO:0008483">
    <property type="term" value="F:transaminase activity"/>
    <property type="evidence" value="ECO:0007669"/>
    <property type="project" value="UniProtKB-KW"/>
</dbReference>
<dbReference type="GeneID" id="92374817"/>
<evidence type="ECO:0000313" key="10">
    <source>
        <dbReference type="EMBL" id="SCU69311.1"/>
    </source>
</evidence>
<dbReference type="Pfam" id="PF08669">
    <property type="entry name" value="GCV_T_C"/>
    <property type="match status" value="1"/>
</dbReference>
<sequence length="375" mass="41200">MSTSLRHTALHAFHVGRRARMAPFSGYDMPINYAAGAVREHLHTREAASIFDVSHFGVVEVFGADREKFLEWLTPSAPSRMPSGKAALTMFLNDRAGVKDDCIVTRYDDRLVVVVNAGCKDKMIAYMRQSVADFTGDVALEMEDRAIVTVQGPKAASALAPHVEDLDKLLFMQGRQDVDIRGMRIKTLTRCSYSGEDGFDIVMREEDALPIVELLLQNPDVQAAGLAARDTLRTEAGLNLYSHELSEDIDPVAARCMWCVPKHRMTEGGFVGHERLAQLVKKAKELVPRVRVGILAAPERGPIPRNGTPVLVEGKCVGVVTSGVPSPTLGRNIALGYVDRSYSNIGQQVGLDVRGKLVKAEIVNSRFVAPRYYRG</sequence>
<dbReference type="SUPFAM" id="SSF103025">
    <property type="entry name" value="Folate-binding domain"/>
    <property type="match status" value="1"/>
</dbReference>
<comment type="similarity">
    <text evidence="1 7">Belongs to the GcvT family.</text>
</comment>
<keyword evidence="7" id="KW-0496">Mitochondrion</keyword>
<evidence type="ECO:0000256" key="5">
    <source>
        <dbReference type="ARBA" id="ARBA00031395"/>
    </source>
</evidence>
<dbReference type="InterPro" id="IPR028896">
    <property type="entry name" value="GcvT/YgfZ/DmdA"/>
</dbReference>
<dbReference type="PANTHER" id="PTHR43757:SF2">
    <property type="entry name" value="AMINOMETHYLTRANSFERASE, MITOCHONDRIAL"/>
    <property type="match status" value="1"/>
</dbReference>
<evidence type="ECO:0000256" key="6">
    <source>
        <dbReference type="ARBA" id="ARBA00047665"/>
    </source>
</evidence>
<dbReference type="VEuPathDB" id="TriTrypDB:TEOVI_000087700"/>
<feature type="domain" description="Aminomethyltransferase C-terminal" evidence="9">
    <location>
        <begin position="289"/>
        <end position="368"/>
    </location>
</feature>
<evidence type="ECO:0000259" key="9">
    <source>
        <dbReference type="Pfam" id="PF08669"/>
    </source>
</evidence>
<dbReference type="EC" id="2.1.2.10" evidence="2 7"/>
<dbReference type="PANTHER" id="PTHR43757">
    <property type="entry name" value="AMINOMETHYLTRANSFERASE"/>
    <property type="match status" value="1"/>
</dbReference>
<dbReference type="Gene3D" id="4.10.1250.10">
    <property type="entry name" value="Aminomethyltransferase fragment"/>
    <property type="match status" value="1"/>
</dbReference>
<comment type="catalytic activity">
    <reaction evidence="6 7">
        <text>N(6)-[(R)-S(8)-aminomethyldihydrolipoyl]-L-lysyl-[protein] + (6S)-5,6,7,8-tetrahydrofolate = N(6)-[(R)-dihydrolipoyl]-L-lysyl-[protein] + (6R)-5,10-methylene-5,6,7,8-tetrahydrofolate + NH4(+)</text>
        <dbReference type="Rhea" id="RHEA:16945"/>
        <dbReference type="Rhea" id="RHEA-COMP:10475"/>
        <dbReference type="Rhea" id="RHEA-COMP:10492"/>
        <dbReference type="ChEBI" id="CHEBI:15636"/>
        <dbReference type="ChEBI" id="CHEBI:28938"/>
        <dbReference type="ChEBI" id="CHEBI:57453"/>
        <dbReference type="ChEBI" id="CHEBI:83100"/>
        <dbReference type="ChEBI" id="CHEBI:83143"/>
        <dbReference type="EC" id="2.1.2.10"/>
    </reaction>
</comment>
<dbReference type="NCBIfam" id="TIGR00528">
    <property type="entry name" value="gcvT"/>
    <property type="match status" value="1"/>
</dbReference>
<organism evidence="10 11">
    <name type="scientific">Trypanosoma equiperdum</name>
    <dbReference type="NCBI Taxonomy" id="5694"/>
    <lineage>
        <taxon>Eukaryota</taxon>
        <taxon>Discoba</taxon>
        <taxon>Euglenozoa</taxon>
        <taxon>Kinetoplastea</taxon>
        <taxon>Metakinetoplastina</taxon>
        <taxon>Trypanosomatida</taxon>
        <taxon>Trypanosomatidae</taxon>
        <taxon>Trypanosoma</taxon>
    </lineage>
</organism>
<dbReference type="Gene3D" id="2.40.30.110">
    <property type="entry name" value="Aminomethyltransferase beta-barrel domains"/>
    <property type="match status" value="1"/>
</dbReference>
<keyword evidence="11" id="KW-1185">Reference proteome</keyword>
<dbReference type="GO" id="GO:0004047">
    <property type="term" value="F:aminomethyltransferase activity"/>
    <property type="evidence" value="ECO:0007669"/>
    <property type="project" value="UniProtKB-EC"/>
</dbReference>
<evidence type="ECO:0000256" key="1">
    <source>
        <dbReference type="ARBA" id="ARBA00008609"/>
    </source>
</evidence>
<comment type="function">
    <text evidence="7">The glycine cleavage system catalyzes the degradation of glycine.</text>
</comment>
<dbReference type="GO" id="GO:0005960">
    <property type="term" value="C:glycine cleavage complex"/>
    <property type="evidence" value="ECO:0007669"/>
    <property type="project" value="InterPro"/>
</dbReference>
<protein>
    <recommendedName>
        <fullName evidence="2 7">Aminomethyltransferase</fullName>
        <ecNumber evidence="2 7">2.1.2.10</ecNumber>
    </recommendedName>
    <alternativeName>
        <fullName evidence="5 7">Glycine cleavage system T protein</fullName>
    </alternativeName>
</protein>
<dbReference type="GO" id="GO:0006546">
    <property type="term" value="P:glycine catabolic process"/>
    <property type="evidence" value="ECO:0007669"/>
    <property type="project" value="InterPro"/>
</dbReference>
<evidence type="ECO:0000256" key="4">
    <source>
        <dbReference type="ARBA" id="ARBA00022679"/>
    </source>
</evidence>
<dbReference type="GO" id="GO:0008168">
    <property type="term" value="F:methyltransferase activity"/>
    <property type="evidence" value="ECO:0007669"/>
    <property type="project" value="UniProtKB-KW"/>
</dbReference>
<keyword evidence="7" id="KW-0809">Transit peptide</keyword>
<evidence type="ECO:0000259" key="8">
    <source>
        <dbReference type="Pfam" id="PF01571"/>
    </source>
</evidence>
<dbReference type="InterPro" id="IPR027266">
    <property type="entry name" value="TrmE/GcvT-like"/>
</dbReference>
<dbReference type="Gene3D" id="3.30.1360.120">
    <property type="entry name" value="Probable tRNA modification gtpase trme, domain 1"/>
    <property type="match status" value="1"/>
</dbReference>
<name>A0A1G4IBK1_TRYEQ</name>
<dbReference type="GO" id="GO:0032259">
    <property type="term" value="P:methylation"/>
    <property type="evidence" value="ECO:0007669"/>
    <property type="project" value="UniProtKB-KW"/>
</dbReference>
<dbReference type="Proteomes" id="UP000195570">
    <property type="component" value="Unassembled WGS sequence"/>
</dbReference>
<keyword evidence="4 7" id="KW-0808">Transferase</keyword>
<dbReference type="InterPro" id="IPR029043">
    <property type="entry name" value="GcvT/YgfZ_C"/>
</dbReference>
<comment type="subunit">
    <text evidence="7">The glycine cleavage system is composed of four proteins: P, T, L and H.</text>
</comment>
<evidence type="ECO:0000256" key="2">
    <source>
        <dbReference type="ARBA" id="ARBA00012616"/>
    </source>
</evidence>
<dbReference type="EMBL" id="CZPT02001192">
    <property type="protein sequence ID" value="SCU69311.1"/>
    <property type="molecule type" value="Genomic_DNA"/>
</dbReference>
<comment type="subcellular location">
    <subcellularLocation>
        <location evidence="7">Mitochondrion</location>
    </subcellularLocation>
</comment>
<comment type="caution">
    <text evidence="10">The sequence shown here is derived from an EMBL/GenBank/DDBJ whole genome shotgun (WGS) entry which is preliminary data.</text>
</comment>
<gene>
    <name evidence="10" type="ORF">TEOVI_000087700</name>
</gene>
<dbReference type="RefSeq" id="XP_067080300.1">
    <property type="nucleotide sequence ID" value="XM_067224199.1"/>
</dbReference>
<reference evidence="10" key="1">
    <citation type="submission" date="2016-09" db="EMBL/GenBank/DDBJ databases">
        <authorList>
            <person name="Hebert L."/>
            <person name="Moumen B."/>
        </authorList>
    </citation>
    <scope>NUCLEOTIDE SEQUENCE [LARGE SCALE GENOMIC DNA]</scope>
    <source>
        <strain evidence="10">OVI</strain>
    </source>
</reference>
<evidence type="ECO:0000256" key="3">
    <source>
        <dbReference type="ARBA" id="ARBA00022576"/>
    </source>
</evidence>
<dbReference type="SUPFAM" id="SSF101790">
    <property type="entry name" value="Aminomethyltransferase beta-barrel domain"/>
    <property type="match status" value="1"/>
</dbReference>
<dbReference type="InterPro" id="IPR006223">
    <property type="entry name" value="GcvT"/>
</dbReference>
<dbReference type="AlphaFoldDB" id="A0A1G4IBK1"/>
<evidence type="ECO:0000313" key="11">
    <source>
        <dbReference type="Proteomes" id="UP000195570"/>
    </source>
</evidence>
<proteinExistence type="inferred from homology"/>
<evidence type="ECO:0000256" key="7">
    <source>
        <dbReference type="RuleBase" id="RU003981"/>
    </source>
</evidence>
<dbReference type="PIRSF" id="PIRSF006487">
    <property type="entry name" value="GcvT"/>
    <property type="match status" value="1"/>
</dbReference>
<dbReference type="InterPro" id="IPR006222">
    <property type="entry name" value="GCVT_N"/>
</dbReference>
<keyword evidence="3 7" id="KW-0032">Aminotransferase</keyword>
<accession>A0A1G4IBK1</accession>
<dbReference type="Pfam" id="PF01571">
    <property type="entry name" value="GCV_T"/>
    <property type="match status" value="1"/>
</dbReference>
<dbReference type="FunFam" id="2.40.30.110:FF:000003">
    <property type="entry name" value="Aminomethyltransferase"/>
    <property type="match status" value="1"/>
</dbReference>
<dbReference type="GO" id="GO:0005739">
    <property type="term" value="C:mitochondrion"/>
    <property type="evidence" value="ECO:0007669"/>
    <property type="project" value="UniProtKB-SubCell"/>
</dbReference>
<dbReference type="Gene3D" id="3.30.70.1400">
    <property type="entry name" value="Aminomethyltransferase beta-barrel domains"/>
    <property type="match status" value="1"/>
</dbReference>
<feature type="domain" description="GCVT N-terminal" evidence="8">
    <location>
        <begin position="10"/>
        <end position="262"/>
    </location>
</feature>
<dbReference type="NCBIfam" id="NF001567">
    <property type="entry name" value="PRK00389.1"/>
    <property type="match status" value="1"/>
</dbReference>
<dbReference type="InterPro" id="IPR013977">
    <property type="entry name" value="GcvT_C"/>
</dbReference>